<evidence type="ECO:0000256" key="2">
    <source>
        <dbReference type="ARBA" id="ARBA00022448"/>
    </source>
</evidence>
<feature type="transmembrane region" description="Helical" evidence="9">
    <location>
        <begin position="139"/>
        <end position="161"/>
    </location>
</feature>
<keyword evidence="7 9" id="KW-0472">Membrane</keyword>
<dbReference type="KEGG" id="xdi:EZH22_05175"/>
<evidence type="ECO:0000256" key="1">
    <source>
        <dbReference type="ARBA" id="ARBA00004651"/>
    </source>
</evidence>
<evidence type="ECO:0000313" key="10">
    <source>
        <dbReference type="EMBL" id="QRG07775.1"/>
    </source>
</evidence>
<evidence type="ECO:0000256" key="7">
    <source>
        <dbReference type="ARBA" id="ARBA00023136"/>
    </source>
</evidence>
<dbReference type="GO" id="GO:0005886">
    <property type="term" value="C:plasma membrane"/>
    <property type="evidence" value="ECO:0007669"/>
    <property type="project" value="UniProtKB-SubCell"/>
</dbReference>
<feature type="transmembrane region" description="Helical" evidence="9">
    <location>
        <begin position="94"/>
        <end position="119"/>
    </location>
</feature>
<keyword evidence="11" id="KW-1185">Reference proteome</keyword>
<evidence type="ECO:0000256" key="9">
    <source>
        <dbReference type="SAM" id="Phobius"/>
    </source>
</evidence>
<gene>
    <name evidence="10" type="ORF">EZH22_05175</name>
</gene>
<keyword evidence="5" id="KW-0029">Amino-acid transport</keyword>
<dbReference type="AlphaFoldDB" id="A0A974PRE6"/>
<name>A0A974PRE6_9HYPH</name>
<dbReference type="GO" id="GO:0022857">
    <property type="term" value="F:transmembrane transporter activity"/>
    <property type="evidence" value="ECO:0007669"/>
    <property type="project" value="InterPro"/>
</dbReference>
<comment type="subcellular location">
    <subcellularLocation>
        <location evidence="1">Cell membrane</location>
        <topology evidence="1">Multi-pass membrane protein</topology>
    </subcellularLocation>
</comment>
<dbReference type="RefSeq" id="WP_203194689.1">
    <property type="nucleotide sequence ID" value="NZ_CP063362.1"/>
</dbReference>
<proteinExistence type="inferred from homology"/>
<feature type="transmembrane region" description="Helical" evidence="9">
    <location>
        <begin position="191"/>
        <end position="216"/>
    </location>
</feature>
<organism evidence="10 11">
    <name type="scientific">Xanthobacter dioxanivorans</name>
    <dbReference type="NCBI Taxonomy" id="2528964"/>
    <lineage>
        <taxon>Bacteria</taxon>
        <taxon>Pseudomonadati</taxon>
        <taxon>Pseudomonadota</taxon>
        <taxon>Alphaproteobacteria</taxon>
        <taxon>Hyphomicrobiales</taxon>
        <taxon>Xanthobacteraceae</taxon>
        <taxon>Xanthobacter</taxon>
    </lineage>
</organism>
<feature type="transmembrane region" description="Helical" evidence="9">
    <location>
        <begin position="12"/>
        <end position="34"/>
    </location>
</feature>
<dbReference type="EMBL" id="CP063362">
    <property type="protein sequence ID" value="QRG07775.1"/>
    <property type="molecule type" value="Genomic_DNA"/>
</dbReference>
<evidence type="ECO:0000313" key="11">
    <source>
        <dbReference type="Proteomes" id="UP000596427"/>
    </source>
</evidence>
<keyword evidence="3" id="KW-1003">Cell membrane</keyword>
<dbReference type="CDD" id="cd06582">
    <property type="entry name" value="TM_PBP1_LivH_like"/>
    <property type="match status" value="1"/>
</dbReference>
<dbReference type="PANTHER" id="PTHR11795:SF445">
    <property type="entry name" value="AMINO ACID ABC TRANSPORTER PERMEASE PROTEIN"/>
    <property type="match status" value="1"/>
</dbReference>
<comment type="similarity">
    <text evidence="8">Belongs to the binding-protein-dependent transport system permease family. LivHM subfamily.</text>
</comment>
<dbReference type="InterPro" id="IPR001851">
    <property type="entry name" value="ABC_transp_permease"/>
</dbReference>
<evidence type="ECO:0000256" key="4">
    <source>
        <dbReference type="ARBA" id="ARBA00022692"/>
    </source>
</evidence>
<keyword evidence="6 9" id="KW-1133">Transmembrane helix</keyword>
<reference evidence="10 11" key="1">
    <citation type="submission" date="2020-10" db="EMBL/GenBank/DDBJ databases">
        <title>Degradation of 1,4-Dioxane by Xanthobacter sp. YN2, via a Novel Group-2 Soluble Di-Iron Monooxygenase.</title>
        <authorList>
            <person name="Ma F."/>
            <person name="Wang Y."/>
            <person name="Yang J."/>
            <person name="Guo H."/>
            <person name="Su D."/>
            <person name="Yu L."/>
        </authorList>
    </citation>
    <scope>NUCLEOTIDE SEQUENCE [LARGE SCALE GENOMIC DNA]</scope>
    <source>
        <strain evidence="10 11">YN2</strain>
    </source>
</reference>
<evidence type="ECO:0000256" key="6">
    <source>
        <dbReference type="ARBA" id="ARBA00022989"/>
    </source>
</evidence>
<feature type="transmembrane region" description="Helical" evidence="9">
    <location>
        <begin position="268"/>
        <end position="289"/>
    </location>
</feature>
<keyword evidence="4 9" id="KW-0812">Transmembrane</keyword>
<dbReference type="Proteomes" id="UP000596427">
    <property type="component" value="Chromosome"/>
</dbReference>
<keyword evidence="2" id="KW-0813">Transport</keyword>
<accession>A0A974PRE6</accession>
<evidence type="ECO:0000256" key="8">
    <source>
        <dbReference type="ARBA" id="ARBA00037998"/>
    </source>
</evidence>
<dbReference type="Pfam" id="PF02653">
    <property type="entry name" value="BPD_transp_2"/>
    <property type="match status" value="1"/>
</dbReference>
<dbReference type="InterPro" id="IPR052157">
    <property type="entry name" value="BCAA_transport_permease"/>
</dbReference>
<feature type="transmembrane region" description="Helical" evidence="9">
    <location>
        <begin position="228"/>
        <end position="256"/>
    </location>
</feature>
<evidence type="ECO:0000256" key="3">
    <source>
        <dbReference type="ARBA" id="ARBA00022475"/>
    </source>
</evidence>
<evidence type="ECO:0000256" key="5">
    <source>
        <dbReference type="ARBA" id="ARBA00022970"/>
    </source>
</evidence>
<dbReference type="GO" id="GO:0006865">
    <property type="term" value="P:amino acid transport"/>
    <property type="evidence" value="ECO:0007669"/>
    <property type="project" value="UniProtKB-KW"/>
</dbReference>
<dbReference type="PANTHER" id="PTHR11795">
    <property type="entry name" value="BRANCHED-CHAIN AMINO ACID TRANSPORT SYSTEM PERMEASE PROTEIN LIVH"/>
    <property type="match status" value="1"/>
</dbReference>
<sequence>MSTFFQQIVNGLSLGSIYAVFAIGCTLIFGVLNIVNLAQGAFFMVGAYLGLEVALLGLPLPLALVVALVGGGLLGMASEFLVFRTLRRRGGHKWMGLVASLALARLLVGVAQEVFGTAVHGYPPSPLTAQVWEIGGVRIQLLQVIVVATAVVLMVALAFTLQKTSVGRAIRTVAFSEDVARIVGVEVGRTILVTFFIAGALAGGAGVLLGLLFNVVSPFMGENMLVKGLTVIILGGLGNIPGAVAGGFLLGLVEVFSVAYVSSAFRDAIGFGLIFLILLVKPTGLFSSFEERRA</sequence>
<feature type="transmembrane region" description="Helical" evidence="9">
    <location>
        <begin position="64"/>
        <end position="82"/>
    </location>
</feature>
<protein>
    <submittedName>
        <fullName evidence="10">Branched-chain amino acid ABC transporter permease</fullName>
    </submittedName>
</protein>